<dbReference type="Proteomes" id="UP000323386">
    <property type="component" value="Unassembled WGS sequence"/>
</dbReference>
<evidence type="ECO:0000313" key="4">
    <source>
        <dbReference type="Proteomes" id="UP000323386"/>
    </source>
</evidence>
<keyword evidence="4" id="KW-1185">Reference proteome</keyword>
<reference evidence="3 4" key="1">
    <citation type="submission" date="2018-03" db="EMBL/GenBank/DDBJ databases">
        <authorList>
            <person name="Guldener U."/>
        </authorList>
    </citation>
    <scope>NUCLEOTIDE SEQUENCE [LARGE SCALE GENOMIC DNA]</scope>
    <source>
        <strain evidence="3 4">DAOM196992</strain>
    </source>
</reference>
<dbReference type="OrthoDB" id="8300214at2759"/>
<feature type="compositionally biased region" description="Low complexity" evidence="1">
    <location>
        <begin position="1"/>
        <end position="17"/>
    </location>
</feature>
<dbReference type="InterPro" id="IPR001763">
    <property type="entry name" value="Rhodanese-like_dom"/>
</dbReference>
<dbReference type="PROSITE" id="PS50206">
    <property type="entry name" value="RHODANESE_3"/>
    <property type="match status" value="1"/>
</dbReference>
<dbReference type="Pfam" id="PF00581">
    <property type="entry name" value="Rhodanese"/>
    <property type="match status" value="1"/>
</dbReference>
<dbReference type="GO" id="GO:0005737">
    <property type="term" value="C:cytoplasm"/>
    <property type="evidence" value="ECO:0007669"/>
    <property type="project" value="TreeGrafter"/>
</dbReference>
<evidence type="ECO:0000313" key="3">
    <source>
        <dbReference type="EMBL" id="SPO35162.1"/>
    </source>
</evidence>
<gene>
    <name evidence="3" type="ORF">PSFLO_00633</name>
</gene>
<dbReference type="GO" id="GO:0004725">
    <property type="term" value="F:protein tyrosine phosphatase activity"/>
    <property type="evidence" value="ECO:0007669"/>
    <property type="project" value="TreeGrafter"/>
</dbReference>
<dbReference type="SUPFAM" id="SSF52821">
    <property type="entry name" value="Rhodanese/Cell cycle control phosphatase"/>
    <property type="match status" value="1"/>
</dbReference>
<dbReference type="AlphaFoldDB" id="A0A5C3ET00"/>
<dbReference type="InterPro" id="IPR036873">
    <property type="entry name" value="Rhodanese-like_dom_sf"/>
</dbReference>
<feature type="region of interest" description="Disordered" evidence="1">
    <location>
        <begin position="1"/>
        <end position="31"/>
    </location>
</feature>
<dbReference type="GO" id="GO:0005634">
    <property type="term" value="C:nucleus"/>
    <property type="evidence" value="ECO:0007669"/>
    <property type="project" value="TreeGrafter"/>
</dbReference>
<proteinExistence type="predicted"/>
<protein>
    <recommendedName>
        <fullName evidence="2">Rhodanese domain-containing protein</fullName>
    </recommendedName>
</protein>
<dbReference type="Gene3D" id="3.40.250.10">
    <property type="entry name" value="Rhodanese-like domain"/>
    <property type="match status" value="1"/>
</dbReference>
<name>A0A5C3ET00_9BASI</name>
<sequence>MATDGATTSTPAPISTSEWWKVHGEPRPRDPALPQLDVEEVASWYQPGDRALRPGVDFLIVDVRRSDCETMIPGAINLPAHSLPHSLPSLLPLLSSVPRLVFHCNSSKGRGPRAAGWTADALDDYRAANPGAEVKAQVYVLKGGIVAWKERFGEASLDQRGAKVDGLQTRHL</sequence>
<evidence type="ECO:0000259" key="2">
    <source>
        <dbReference type="PROSITE" id="PS50206"/>
    </source>
</evidence>
<dbReference type="PANTHER" id="PTHR10828:SF50">
    <property type="entry name" value="REDUCTASE (ARC2), PUTATIVE (AFU_ORTHOLOGUE AFUA_6G13400)-RELATED"/>
    <property type="match status" value="1"/>
</dbReference>
<feature type="domain" description="Rhodanese" evidence="2">
    <location>
        <begin position="54"/>
        <end position="157"/>
    </location>
</feature>
<feature type="compositionally biased region" description="Basic and acidic residues" evidence="1">
    <location>
        <begin position="20"/>
        <end position="30"/>
    </location>
</feature>
<organism evidence="3 4">
    <name type="scientific">Pseudozyma flocculosa</name>
    <dbReference type="NCBI Taxonomy" id="84751"/>
    <lineage>
        <taxon>Eukaryota</taxon>
        <taxon>Fungi</taxon>
        <taxon>Dikarya</taxon>
        <taxon>Basidiomycota</taxon>
        <taxon>Ustilaginomycotina</taxon>
        <taxon>Ustilaginomycetes</taxon>
        <taxon>Ustilaginales</taxon>
        <taxon>Ustilaginaceae</taxon>
        <taxon>Pseudozyma</taxon>
    </lineage>
</organism>
<accession>A0A5C3ET00</accession>
<dbReference type="PANTHER" id="PTHR10828">
    <property type="entry name" value="M-PHASE INDUCER PHOSPHATASE DUAL SPECIFICITY PHOSPHATASE CDC25"/>
    <property type="match status" value="1"/>
</dbReference>
<dbReference type="EMBL" id="OOIP01000001">
    <property type="protein sequence ID" value="SPO35162.1"/>
    <property type="molecule type" value="Genomic_DNA"/>
</dbReference>
<evidence type="ECO:0000256" key="1">
    <source>
        <dbReference type="SAM" id="MobiDB-lite"/>
    </source>
</evidence>
<dbReference type="SMART" id="SM00450">
    <property type="entry name" value="RHOD"/>
    <property type="match status" value="1"/>
</dbReference>